<dbReference type="InterPro" id="IPR046960">
    <property type="entry name" value="PPR_At4g14850-like_plant"/>
</dbReference>
<dbReference type="InterPro" id="IPR011990">
    <property type="entry name" value="TPR-like_helical_dom_sf"/>
</dbReference>
<dbReference type="Gene3D" id="1.25.40.10">
    <property type="entry name" value="Tetratricopeptide repeat domain"/>
    <property type="match status" value="1"/>
</dbReference>
<evidence type="ECO:0008006" key="4">
    <source>
        <dbReference type="Google" id="ProtNLM"/>
    </source>
</evidence>
<dbReference type="Proteomes" id="UP001552299">
    <property type="component" value="Unassembled WGS sequence"/>
</dbReference>
<keyword evidence="1" id="KW-0677">Repeat</keyword>
<dbReference type="Pfam" id="PF01535">
    <property type="entry name" value="PPR"/>
    <property type="match status" value="1"/>
</dbReference>
<accession>A0ABD0TV01</accession>
<protein>
    <recommendedName>
        <fullName evidence="4">Pentatricopeptide repeat-containing protein</fullName>
    </recommendedName>
</protein>
<proteinExistence type="predicted"/>
<organism evidence="2 3">
    <name type="scientific">Dendrobium thyrsiflorum</name>
    <name type="common">Pinecone-like raceme dendrobium</name>
    <name type="synonym">Orchid</name>
    <dbReference type="NCBI Taxonomy" id="117978"/>
    <lineage>
        <taxon>Eukaryota</taxon>
        <taxon>Viridiplantae</taxon>
        <taxon>Streptophyta</taxon>
        <taxon>Embryophyta</taxon>
        <taxon>Tracheophyta</taxon>
        <taxon>Spermatophyta</taxon>
        <taxon>Magnoliopsida</taxon>
        <taxon>Liliopsida</taxon>
        <taxon>Asparagales</taxon>
        <taxon>Orchidaceae</taxon>
        <taxon>Epidendroideae</taxon>
        <taxon>Malaxideae</taxon>
        <taxon>Dendrobiinae</taxon>
        <taxon>Dendrobium</taxon>
    </lineage>
</organism>
<keyword evidence="3" id="KW-1185">Reference proteome</keyword>
<evidence type="ECO:0000313" key="2">
    <source>
        <dbReference type="EMBL" id="KAL0903499.1"/>
    </source>
</evidence>
<reference evidence="2 3" key="1">
    <citation type="journal article" date="2024" name="Plant Biotechnol. J.">
        <title>Dendrobium thyrsiflorum genome and its molecular insights into genes involved in important horticultural traits.</title>
        <authorList>
            <person name="Chen B."/>
            <person name="Wang J.Y."/>
            <person name="Zheng P.J."/>
            <person name="Li K.L."/>
            <person name="Liang Y.M."/>
            <person name="Chen X.F."/>
            <person name="Zhang C."/>
            <person name="Zhao X."/>
            <person name="He X."/>
            <person name="Zhang G.Q."/>
            <person name="Liu Z.J."/>
            <person name="Xu Q."/>
        </authorList>
    </citation>
    <scope>NUCLEOTIDE SEQUENCE [LARGE SCALE GENOMIC DNA]</scope>
    <source>
        <strain evidence="2">GZMU011</strain>
    </source>
</reference>
<evidence type="ECO:0000313" key="3">
    <source>
        <dbReference type="Proteomes" id="UP001552299"/>
    </source>
</evidence>
<evidence type="ECO:0000256" key="1">
    <source>
        <dbReference type="ARBA" id="ARBA00022737"/>
    </source>
</evidence>
<sequence>MEHASSLAIIDRAFEMLQNDIAIAFGGAEDVTLIEYACLTTWPFQGLDTSRNTMIYTSASNSIMSFYLKLGMKDCARNLFDEMVWKDSVSWNALIHACWKLIALTQGQCFHGFIVKSGFTADISIYNSLAGDAVNALQLFGNMSMVNDIEIDGFALVCVLQACSFVG</sequence>
<gene>
    <name evidence="2" type="ORF">M5K25_027885</name>
</gene>
<comment type="caution">
    <text evidence="2">The sequence shown here is derived from an EMBL/GenBank/DDBJ whole genome shotgun (WGS) entry which is preliminary data.</text>
</comment>
<dbReference type="InterPro" id="IPR002885">
    <property type="entry name" value="PPR_rpt"/>
</dbReference>
<name>A0ABD0TV01_DENTH</name>
<dbReference type="AlphaFoldDB" id="A0ABD0TV01"/>
<dbReference type="PANTHER" id="PTHR47926">
    <property type="entry name" value="PENTATRICOPEPTIDE REPEAT-CONTAINING PROTEIN"/>
    <property type="match status" value="1"/>
</dbReference>
<dbReference type="EMBL" id="JANQDX010000020">
    <property type="protein sequence ID" value="KAL0903499.1"/>
    <property type="molecule type" value="Genomic_DNA"/>
</dbReference>